<organism evidence="3 4">
    <name type="scientific">Hesseltinella vesiculosa</name>
    <dbReference type="NCBI Taxonomy" id="101127"/>
    <lineage>
        <taxon>Eukaryota</taxon>
        <taxon>Fungi</taxon>
        <taxon>Fungi incertae sedis</taxon>
        <taxon>Mucoromycota</taxon>
        <taxon>Mucoromycotina</taxon>
        <taxon>Mucoromycetes</taxon>
        <taxon>Mucorales</taxon>
        <taxon>Cunninghamellaceae</taxon>
        <taxon>Hesseltinella</taxon>
    </lineage>
</organism>
<dbReference type="OrthoDB" id="5593994at2759"/>
<dbReference type="AlphaFoldDB" id="A0A1X2GFX3"/>
<dbReference type="EMBL" id="MCGT01000017">
    <property type="protein sequence ID" value="ORX52776.1"/>
    <property type="molecule type" value="Genomic_DNA"/>
</dbReference>
<dbReference type="Proteomes" id="UP000242146">
    <property type="component" value="Unassembled WGS sequence"/>
</dbReference>
<dbReference type="Gene3D" id="3.30.1520.10">
    <property type="entry name" value="Phox-like domain"/>
    <property type="match status" value="1"/>
</dbReference>
<evidence type="ECO:0000313" key="3">
    <source>
        <dbReference type="EMBL" id="ORX52776.1"/>
    </source>
</evidence>
<feature type="compositionally biased region" description="Low complexity" evidence="1">
    <location>
        <begin position="306"/>
        <end position="325"/>
    </location>
</feature>
<dbReference type="PROSITE" id="PS50195">
    <property type="entry name" value="PX"/>
    <property type="match status" value="1"/>
</dbReference>
<gene>
    <name evidence="3" type="ORF">DM01DRAFT_1336556</name>
</gene>
<evidence type="ECO:0000256" key="1">
    <source>
        <dbReference type="SAM" id="MobiDB-lite"/>
    </source>
</evidence>
<evidence type="ECO:0000259" key="2">
    <source>
        <dbReference type="PROSITE" id="PS50195"/>
    </source>
</evidence>
<reference evidence="3 4" key="1">
    <citation type="submission" date="2016-07" db="EMBL/GenBank/DDBJ databases">
        <title>Pervasive Adenine N6-methylation of Active Genes in Fungi.</title>
        <authorList>
            <consortium name="DOE Joint Genome Institute"/>
            <person name="Mondo S.J."/>
            <person name="Dannebaum R.O."/>
            <person name="Kuo R.C."/>
            <person name="Labutti K."/>
            <person name="Haridas S."/>
            <person name="Kuo A."/>
            <person name="Salamov A."/>
            <person name="Ahrendt S.R."/>
            <person name="Lipzen A."/>
            <person name="Sullivan W."/>
            <person name="Andreopoulos W.B."/>
            <person name="Clum A."/>
            <person name="Lindquist E."/>
            <person name="Daum C."/>
            <person name="Ramamoorthy G.K."/>
            <person name="Gryganskyi A."/>
            <person name="Culley D."/>
            <person name="Magnuson J.K."/>
            <person name="James T.Y."/>
            <person name="O'Malley M.A."/>
            <person name="Stajich J.E."/>
            <person name="Spatafora J.W."/>
            <person name="Visel A."/>
            <person name="Grigoriev I.V."/>
        </authorList>
    </citation>
    <scope>NUCLEOTIDE SEQUENCE [LARGE SCALE GENOMIC DNA]</scope>
    <source>
        <strain evidence="3 4">NRRL 3301</strain>
    </source>
</reference>
<comment type="caution">
    <text evidence="3">The sequence shown here is derived from an EMBL/GenBank/DDBJ whole genome shotgun (WGS) entry which is preliminary data.</text>
</comment>
<dbReference type="CDD" id="cd06093">
    <property type="entry name" value="PX_domain"/>
    <property type="match status" value="1"/>
</dbReference>
<evidence type="ECO:0000313" key="4">
    <source>
        <dbReference type="Proteomes" id="UP000242146"/>
    </source>
</evidence>
<accession>A0A1X2GFX3</accession>
<feature type="compositionally biased region" description="Polar residues" evidence="1">
    <location>
        <begin position="283"/>
        <end position="294"/>
    </location>
</feature>
<dbReference type="GO" id="GO:0035091">
    <property type="term" value="F:phosphatidylinositol binding"/>
    <property type="evidence" value="ECO:0007669"/>
    <property type="project" value="InterPro"/>
</dbReference>
<feature type="compositionally biased region" description="Basic residues" evidence="1">
    <location>
        <begin position="114"/>
        <end position="126"/>
    </location>
</feature>
<sequence length="500" mass="55539">MFKKASLDGVKLAPPIRKLSVLTFECDDDQTVWYIIKVTPEPLGGQDFVRQRKTYLIARRFEEFLTLDQQLRSLYSPSMSSTLMTALRKSRANHHLGLTLTDEVVDESLAKPLPRLKRQRSKKKEPRQRQTELQQYCQALLDQPTVKQSKWVLEFFGQHKTDTERLVYSVYTHAAGSGVMSSTASFASVTPVAGPTPTSTPVDPPVFDLANVTQAGTTAPTLLSKNDRRQKKVKSLSSATTVLMDHTFPRLSCEKPAARSIFRAASQPDLHRPHRRRSKSPSTLLRSLARQTDQPPLPPLPPLSPTSPVLSVSSSKGSSSSSSSSICLEPAPLAAEKHLVSPTTPWPQPLPTVDKLVSPSFWNLALEGSSQDWKTRPSDGPPGSAHGQDSADWPHAPLKLKVVYDLDNIVLLQVPRTIRLPELRARILHKFGGMASDLPVDFKLVFFNPAQQHVAHSSSAAYSTYAHLDNRTIIRTQDDLMHAMHQWHGLSKISVRCVVN</sequence>
<dbReference type="InterPro" id="IPR001683">
    <property type="entry name" value="PX_dom"/>
</dbReference>
<feature type="region of interest" description="Disordered" evidence="1">
    <location>
        <begin position="264"/>
        <end position="326"/>
    </location>
</feature>
<dbReference type="InterPro" id="IPR036871">
    <property type="entry name" value="PX_dom_sf"/>
</dbReference>
<dbReference type="SUPFAM" id="SSF64268">
    <property type="entry name" value="PX domain"/>
    <property type="match status" value="1"/>
</dbReference>
<feature type="compositionally biased region" description="Pro residues" evidence="1">
    <location>
        <begin position="295"/>
        <end position="305"/>
    </location>
</feature>
<feature type="domain" description="PX" evidence="2">
    <location>
        <begin position="12"/>
        <end position="163"/>
    </location>
</feature>
<dbReference type="Pfam" id="PF00787">
    <property type="entry name" value="PX"/>
    <property type="match status" value="1"/>
</dbReference>
<feature type="region of interest" description="Disordered" evidence="1">
    <location>
        <begin position="369"/>
        <end position="392"/>
    </location>
</feature>
<keyword evidence="4" id="KW-1185">Reference proteome</keyword>
<feature type="region of interest" description="Disordered" evidence="1">
    <location>
        <begin position="111"/>
        <end position="130"/>
    </location>
</feature>
<protein>
    <recommendedName>
        <fullName evidence="2">PX domain-containing protein</fullName>
    </recommendedName>
</protein>
<proteinExistence type="predicted"/>
<name>A0A1X2GFX3_9FUNG</name>
<dbReference type="SMART" id="SM00312">
    <property type="entry name" value="PX"/>
    <property type="match status" value="1"/>
</dbReference>